<feature type="non-terminal residue" evidence="1">
    <location>
        <position position="1"/>
    </location>
</feature>
<dbReference type="Proteomes" id="UP001162483">
    <property type="component" value="Unassembled WGS sequence"/>
</dbReference>
<dbReference type="EMBL" id="CATNWA010000231">
    <property type="protein sequence ID" value="CAI9534841.1"/>
    <property type="molecule type" value="Genomic_DNA"/>
</dbReference>
<name>A0ABN9AFQ8_9NEOB</name>
<gene>
    <name evidence="1" type="ORF">SPARVUS_LOCUS725776</name>
</gene>
<organism evidence="1 2">
    <name type="scientific">Staurois parvus</name>
    <dbReference type="NCBI Taxonomy" id="386267"/>
    <lineage>
        <taxon>Eukaryota</taxon>
        <taxon>Metazoa</taxon>
        <taxon>Chordata</taxon>
        <taxon>Craniata</taxon>
        <taxon>Vertebrata</taxon>
        <taxon>Euteleostomi</taxon>
        <taxon>Amphibia</taxon>
        <taxon>Batrachia</taxon>
        <taxon>Anura</taxon>
        <taxon>Neobatrachia</taxon>
        <taxon>Ranoidea</taxon>
        <taxon>Ranidae</taxon>
        <taxon>Staurois</taxon>
    </lineage>
</organism>
<reference evidence="1" key="1">
    <citation type="submission" date="2023-05" db="EMBL/GenBank/DDBJ databases">
        <authorList>
            <person name="Stuckert A."/>
        </authorList>
    </citation>
    <scope>NUCLEOTIDE SEQUENCE</scope>
</reference>
<keyword evidence="2" id="KW-1185">Reference proteome</keyword>
<sequence>VAACCPRPLPRGRLPPVARGPCPVVGCRLLPKAPASGRFRLLPEAPAQWQVAACCPRPLPSGRLPPVARGPCPVVGCAPVARGPCPVVGCRLLPEPQA</sequence>
<evidence type="ECO:0000313" key="1">
    <source>
        <dbReference type="EMBL" id="CAI9534841.1"/>
    </source>
</evidence>
<accession>A0ABN9AFQ8</accession>
<protein>
    <submittedName>
        <fullName evidence="1">Uncharacterized protein</fullName>
    </submittedName>
</protein>
<proteinExistence type="predicted"/>
<comment type="caution">
    <text evidence="1">The sequence shown here is derived from an EMBL/GenBank/DDBJ whole genome shotgun (WGS) entry which is preliminary data.</text>
</comment>
<evidence type="ECO:0000313" key="2">
    <source>
        <dbReference type="Proteomes" id="UP001162483"/>
    </source>
</evidence>